<name>A0A1G6GUF2_9BACT</name>
<evidence type="ECO:0000313" key="2">
    <source>
        <dbReference type="Proteomes" id="UP000199452"/>
    </source>
</evidence>
<dbReference type="AlphaFoldDB" id="A0A1G6GUF2"/>
<sequence>MDLMEREIQSTKSKALNINLDKTIYGTLAEIGGGQEVARAFFQAGGASGTIAKSISAYNKTFSDHLYNEGKPDRYVSEERLHKMLHYEYDELINLLRHQHDSETRFFAFANTVETINFAKTNDSHGWLGVKFEMQERGKASEVVIHVNLKENDTLLQQYTLGTLGVNLIWACFHCIESPNTFLQSLMDNLDTDRIEVTMVRMCGPDLAWVDNRLLGVQLVKNGMTNATIFDRNGEVRQPSDMLYKKNVLAIRGRFRPISYLGLDMLKTSYSIFKSDPEYSRDSTIALCEITLNNLLHEGEIDERDFLDRVNLLNAMGQNVMISNFREYYKLVSYFSAFKIKKLRIVIGIPTFRKVFDKQYYQNLKGGILEAFGRLFPANTKLYIYPELEKETGKCIHSEDLVLPPDIAPLYQYLKANRKVLEIMGANKSRLHIQPHDLIEKIKNNDAEWESMVPNFACEMIKQRKLFGYGNNNLQNENMQ</sequence>
<protein>
    <recommendedName>
        <fullName evidence="3">Nicotinamide mononucleotide adenylyltransferase</fullName>
    </recommendedName>
</protein>
<evidence type="ECO:0008006" key="3">
    <source>
        <dbReference type="Google" id="ProtNLM"/>
    </source>
</evidence>
<dbReference type="STRING" id="1640674.SAMN05216323_100435"/>
<proteinExistence type="predicted"/>
<dbReference type="EMBL" id="FMYP01000004">
    <property type="protein sequence ID" value="SDB85599.1"/>
    <property type="molecule type" value="Genomic_DNA"/>
</dbReference>
<accession>A0A1G6GUF2</accession>
<reference evidence="1 2" key="1">
    <citation type="submission" date="2016-09" db="EMBL/GenBank/DDBJ databases">
        <authorList>
            <person name="Capua I."/>
            <person name="De Benedictis P."/>
            <person name="Joannis T."/>
            <person name="Lombin L.H."/>
            <person name="Cattoli G."/>
        </authorList>
    </citation>
    <scope>NUCLEOTIDE SEQUENCE [LARGE SCALE GENOMIC DNA]</scope>
    <source>
        <strain evidence="1 2">A7P-90m</strain>
    </source>
</reference>
<gene>
    <name evidence="1" type="ORF">SAMN05216323_100435</name>
</gene>
<dbReference type="Proteomes" id="UP000199452">
    <property type="component" value="Unassembled WGS sequence"/>
</dbReference>
<evidence type="ECO:0000313" key="1">
    <source>
        <dbReference type="EMBL" id="SDB85599.1"/>
    </source>
</evidence>
<organism evidence="1 2">
    <name type="scientific">Williamwhitmania taraxaci</name>
    <dbReference type="NCBI Taxonomy" id="1640674"/>
    <lineage>
        <taxon>Bacteria</taxon>
        <taxon>Pseudomonadati</taxon>
        <taxon>Bacteroidota</taxon>
        <taxon>Bacteroidia</taxon>
        <taxon>Bacteroidales</taxon>
        <taxon>Williamwhitmaniaceae</taxon>
        <taxon>Williamwhitmania</taxon>
    </lineage>
</organism>
<keyword evidence="2" id="KW-1185">Reference proteome</keyword>